<dbReference type="EMBL" id="VGIR01000018">
    <property type="protein sequence ID" value="MBM3331102.1"/>
    <property type="molecule type" value="Genomic_DNA"/>
</dbReference>
<dbReference type="AlphaFoldDB" id="A0A937XDM3"/>
<dbReference type="Proteomes" id="UP000779900">
    <property type="component" value="Unassembled WGS sequence"/>
</dbReference>
<gene>
    <name evidence="1" type="ORF">FJY68_04520</name>
</gene>
<reference evidence="1" key="1">
    <citation type="submission" date="2019-03" db="EMBL/GenBank/DDBJ databases">
        <title>Lake Tanganyika Metagenome-Assembled Genomes (MAGs).</title>
        <authorList>
            <person name="Tran P."/>
        </authorList>
    </citation>
    <scope>NUCLEOTIDE SEQUENCE</scope>
    <source>
        <strain evidence="1">K_DeepCast_150m_m2_040</strain>
    </source>
</reference>
<sequence length="169" mass="19269">MKSLAIQLLFAHTPQARGRGERINGSLQDRLVAELDHHHITDPEKATDYLNRVFIPKYAKRFGVKPRDPKQAFRSIPEGQDLRTVLCAKSTREVQNDNTISYRGIIYQLKPNTRSFPIAGSQVSVQEWFDGSIHVRHEKAGTIPVTRAIDRSRPQRPPKRTPYDVFAAV</sequence>
<proteinExistence type="predicted"/>
<evidence type="ECO:0000313" key="1">
    <source>
        <dbReference type="EMBL" id="MBM3331102.1"/>
    </source>
</evidence>
<name>A0A937XDM3_UNCW3</name>
<accession>A0A937XDM3</accession>
<evidence type="ECO:0000313" key="2">
    <source>
        <dbReference type="Proteomes" id="UP000779900"/>
    </source>
</evidence>
<protein>
    <recommendedName>
        <fullName evidence="3">Integrase catalytic domain-containing protein</fullName>
    </recommendedName>
</protein>
<comment type="caution">
    <text evidence="1">The sequence shown here is derived from an EMBL/GenBank/DDBJ whole genome shotgun (WGS) entry which is preliminary data.</text>
</comment>
<evidence type="ECO:0008006" key="3">
    <source>
        <dbReference type="Google" id="ProtNLM"/>
    </source>
</evidence>
<organism evidence="1 2">
    <name type="scientific">candidate division WOR-3 bacterium</name>
    <dbReference type="NCBI Taxonomy" id="2052148"/>
    <lineage>
        <taxon>Bacteria</taxon>
        <taxon>Bacteria division WOR-3</taxon>
    </lineage>
</organism>